<dbReference type="AlphaFoldDB" id="A0AA41S6Q2"/>
<dbReference type="GO" id="GO:0005576">
    <property type="term" value="C:extracellular region"/>
    <property type="evidence" value="ECO:0007669"/>
    <property type="project" value="UniProtKB-SubCell"/>
</dbReference>
<keyword evidence="4 8" id="KW-0732">Signal</keyword>
<name>A0AA41S6Q2_PAPNU</name>
<evidence type="ECO:0000256" key="5">
    <source>
        <dbReference type="ARBA" id="ARBA00022801"/>
    </source>
</evidence>
<keyword evidence="7" id="KW-0443">Lipid metabolism</keyword>
<evidence type="ECO:0000313" key="9">
    <source>
        <dbReference type="EMBL" id="MCL7029550.1"/>
    </source>
</evidence>
<dbReference type="PANTHER" id="PTHR45650">
    <property type="entry name" value="GDSL-LIKE LIPASE/ACYLHYDROLASE-RELATED"/>
    <property type="match status" value="1"/>
</dbReference>
<evidence type="ECO:0000256" key="4">
    <source>
        <dbReference type="ARBA" id="ARBA00022729"/>
    </source>
</evidence>
<dbReference type="InterPro" id="IPR035669">
    <property type="entry name" value="SGNH_plant_lipase-like"/>
</dbReference>
<dbReference type="Gene3D" id="3.40.50.1110">
    <property type="entry name" value="SGNH hydrolase"/>
    <property type="match status" value="1"/>
</dbReference>
<keyword evidence="6" id="KW-0442">Lipid degradation</keyword>
<evidence type="ECO:0000313" key="10">
    <source>
        <dbReference type="Proteomes" id="UP001177140"/>
    </source>
</evidence>
<dbReference type="InterPro" id="IPR051238">
    <property type="entry name" value="GDSL_esterase/lipase"/>
</dbReference>
<proteinExistence type="inferred from homology"/>
<dbReference type="SUPFAM" id="SSF52266">
    <property type="entry name" value="SGNH hydrolase"/>
    <property type="match status" value="1"/>
</dbReference>
<feature type="chain" id="PRO_5041470388" description="GDSL esterase/lipase" evidence="8">
    <location>
        <begin position="20"/>
        <end position="383"/>
    </location>
</feature>
<dbReference type="Proteomes" id="UP001177140">
    <property type="component" value="Unassembled WGS sequence"/>
</dbReference>
<gene>
    <name evidence="9" type="ORF">MKW94_010412</name>
</gene>
<keyword evidence="10" id="KW-1185">Reference proteome</keyword>
<dbReference type="CDD" id="cd01837">
    <property type="entry name" value="SGNH_plant_lipase_like"/>
    <property type="match status" value="1"/>
</dbReference>
<dbReference type="EMBL" id="JAJJMA010091488">
    <property type="protein sequence ID" value="MCL7029550.1"/>
    <property type="molecule type" value="Genomic_DNA"/>
</dbReference>
<organism evidence="9 10">
    <name type="scientific">Papaver nudicaule</name>
    <name type="common">Iceland poppy</name>
    <dbReference type="NCBI Taxonomy" id="74823"/>
    <lineage>
        <taxon>Eukaryota</taxon>
        <taxon>Viridiplantae</taxon>
        <taxon>Streptophyta</taxon>
        <taxon>Embryophyta</taxon>
        <taxon>Tracheophyta</taxon>
        <taxon>Spermatophyta</taxon>
        <taxon>Magnoliopsida</taxon>
        <taxon>Ranunculales</taxon>
        <taxon>Papaveraceae</taxon>
        <taxon>Papaveroideae</taxon>
        <taxon>Papaver</taxon>
    </lineage>
</organism>
<dbReference type="InterPro" id="IPR036514">
    <property type="entry name" value="SGNH_hydro_sf"/>
</dbReference>
<evidence type="ECO:0000256" key="8">
    <source>
        <dbReference type="SAM" id="SignalP"/>
    </source>
</evidence>
<keyword evidence="5" id="KW-0378">Hydrolase</keyword>
<dbReference type="InterPro" id="IPR001087">
    <property type="entry name" value="GDSL"/>
</dbReference>
<dbReference type="GO" id="GO:0016788">
    <property type="term" value="F:hydrolase activity, acting on ester bonds"/>
    <property type="evidence" value="ECO:0007669"/>
    <property type="project" value="InterPro"/>
</dbReference>
<evidence type="ECO:0000256" key="7">
    <source>
        <dbReference type="ARBA" id="ARBA00023098"/>
    </source>
</evidence>
<comment type="subcellular location">
    <subcellularLocation>
        <location evidence="1">Secreted</location>
    </subcellularLocation>
</comment>
<protein>
    <recommendedName>
        <fullName evidence="11">GDSL esterase/lipase</fullName>
    </recommendedName>
</protein>
<reference evidence="9" key="1">
    <citation type="submission" date="2022-03" db="EMBL/GenBank/DDBJ databases">
        <title>A functionally conserved STORR gene fusion in Papaver species that diverged 16.8 million years ago.</title>
        <authorList>
            <person name="Catania T."/>
        </authorList>
    </citation>
    <scope>NUCLEOTIDE SEQUENCE</scope>
    <source>
        <strain evidence="9">S-191538</strain>
    </source>
</reference>
<evidence type="ECO:0000256" key="2">
    <source>
        <dbReference type="ARBA" id="ARBA00008668"/>
    </source>
</evidence>
<evidence type="ECO:0000256" key="6">
    <source>
        <dbReference type="ARBA" id="ARBA00022963"/>
    </source>
</evidence>
<evidence type="ECO:0000256" key="3">
    <source>
        <dbReference type="ARBA" id="ARBA00022525"/>
    </source>
</evidence>
<comment type="caution">
    <text evidence="9">The sequence shown here is derived from an EMBL/GenBank/DDBJ whole genome shotgun (WGS) entry which is preliminary data.</text>
</comment>
<dbReference type="PANTHER" id="PTHR45650:SF22">
    <property type="entry name" value="OS05G0419800 PROTEIN"/>
    <property type="match status" value="1"/>
</dbReference>
<comment type="similarity">
    <text evidence="2">Belongs to the 'GDSL' lipolytic enzyme family.</text>
</comment>
<dbReference type="Pfam" id="PF00657">
    <property type="entry name" value="Lipase_GDSL"/>
    <property type="match status" value="1"/>
</dbReference>
<sequence>MAKLLSLLVVAVFIVCASSLLVNVSCQDGGDYGDVIGEAGRGGTRKELVPAFFIFGDSLIDNGNNNNLPSFAKANYFPYGIDFNGGPTGRFSNGLTMVDVIAQQLGLPLIPPYSQASPDQALHGVNYASAAAGILDITGRNFVSRIPFDQQIRNFQTTLDQITDNLGADDVAAAIAKCLFFVGMGSNDYLNNYLLPNYPTSRQYNTQQYATFLVQQYTRQLTTLYNLGARRFIISGVGSLGCIPSILAQSDGEGCSDSVNQLIIPFNTNVKAMMNKLNANLPGAKFIYLDIYKMFQNILTNPRVYGFTEVNKGCCGIGRNKGQITCLPFQTPCANRKQYVFWDAFHPTEAVNIILGKLAFSGKNDVVYPLNIQQLAALDLDQP</sequence>
<evidence type="ECO:0008006" key="11">
    <source>
        <dbReference type="Google" id="ProtNLM"/>
    </source>
</evidence>
<dbReference type="GO" id="GO:0016042">
    <property type="term" value="P:lipid catabolic process"/>
    <property type="evidence" value="ECO:0007669"/>
    <property type="project" value="UniProtKB-KW"/>
</dbReference>
<evidence type="ECO:0000256" key="1">
    <source>
        <dbReference type="ARBA" id="ARBA00004613"/>
    </source>
</evidence>
<feature type="signal peptide" evidence="8">
    <location>
        <begin position="1"/>
        <end position="19"/>
    </location>
</feature>
<keyword evidence="3" id="KW-0964">Secreted</keyword>
<accession>A0AA41S6Q2</accession>